<feature type="compositionally biased region" description="Low complexity" evidence="7">
    <location>
        <begin position="97"/>
        <end position="115"/>
    </location>
</feature>
<evidence type="ECO:0000256" key="5">
    <source>
        <dbReference type="ARBA" id="ARBA00023163"/>
    </source>
</evidence>
<evidence type="ECO:0000313" key="9">
    <source>
        <dbReference type="EMBL" id="EFN56034.1"/>
    </source>
</evidence>
<keyword evidence="2" id="KW-0805">Transcription regulation</keyword>
<feature type="region of interest" description="Disordered" evidence="7">
    <location>
        <begin position="59"/>
        <end position="201"/>
    </location>
</feature>
<dbReference type="PANTHER" id="PTHR46373">
    <property type="entry name" value="PROTEIN RKD4"/>
    <property type="match status" value="1"/>
</dbReference>
<keyword evidence="10" id="KW-1185">Reference proteome</keyword>
<feature type="compositionally biased region" description="Low complexity" evidence="7">
    <location>
        <begin position="158"/>
        <end position="174"/>
    </location>
</feature>
<evidence type="ECO:0000256" key="7">
    <source>
        <dbReference type="SAM" id="MobiDB-lite"/>
    </source>
</evidence>
<reference evidence="9 10" key="1">
    <citation type="journal article" date="2010" name="Plant Cell">
        <title>The Chlorella variabilis NC64A genome reveals adaptation to photosymbiosis, coevolution with viruses, and cryptic sex.</title>
        <authorList>
            <person name="Blanc G."/>
            <person name="Duncan G."/>
            <person name="Agarkova I."/>
            <person name="Borodovsky M."/>
            <person name="Gurnon J."/>
            <person name="Kuo A."/>
            <person name="Lindquist E."/>
            <person name="Lucas S."/>
            <person name="Pangilinan J."/>
            <person name="Polle J."/>
            <person name="Salamov A."/>
            <person name="Terry A."/>
            <person name="Yamada T."/>
            <person name="Dunigan D.D."/>
            <person name="Grigoriev I.V."/>
            <person name="Claverie J.M."/>
            <person name="Van Etten J.L."/>
        </authorList>
    </citation>
    <scope>NUCLEOTIDE SEQUENCE [LARGE SCALE GENOMIC DNA]</scope>
    <source>
        <strain evidence="9 10">NC64A</strain>
    </source>
</reference>
<evidence type="ECO:0000313" key="10">
    <source>
        <dbReference type="Proteomes" id="UP000008141"/>
    </source>
</evidence>
<feature type="compositionally biased region" description="Low complexity" evidence="7">
    <location>
        <begin position="447"/>
        <end position="485"/>
    </location>
</feature>
<dbReference type="KEGG" id="cvr:CHLNCDRAFT_145473"/>
<keyword evidence="4" id="KW-0238">DNA-binding</keyword>
<dbReference type="PROSITE" id="PS51519">
    <property type="entry name" value="RWP_RK"/>
    <property type="match status" value="1"/>
</dbReference>
<dbReference type="GeneID" id="17355368"/>
<feature type="compositionally biased region" description="Basic and acidic residues" evidence="7">
    <location>
        <begin position="1"/>
        <end position="11"/>
    </location>
</feature>
<name>E1ZDJ9_CHLVA</name>
<gene>
    <name evidence="9" type="ORF">CHLNCDRAFT_145473</name>
</gene>
<keyword evidence="5" id="KW-0804">Transcription</keyword>
<feature type="domain" description="RWP-RK" evidence="8">
    <location>
        <begin position="186"/>
        <end position="280"/>
    </location>
</feature>
<feature type="compositionally biased region" description="Low complexity" evidence="7">
    <location>
        <begin position="492"/>
        <end position="503"/>
    </location>
</feature>
<feature type="region of interest" description="Disordered" evidence="7">
    <location>
        <begin position="429"/>
        <end position="503"/>
    </location>
</feature>
<comment type="function">
    <text evidence="1">Putative transcription factor.</text>
</comment>
<dbReference type="InParanoid" id="E1ZDJ9"/>
<evidence type="ECO:0000256" key="4">
    <source>
        <dbReference type="ARBA" id="ARBA00023125"/>
    </source>
</evidence>
<dbReference type="InterPro" id="IPR003035">
    <property type="entry name" value="RWP-RK_dom"/>
</dbReference>
<keyword evidence="3" id="KW-0175">Coiled coil</keyword>
<dbReference type="PANTHER" id="PTHR46373:SF2">
    <property type="entry name" value="RWP-RK DOMAIN-CONTAINING PROTEIN"/>
    <property type="match status" value="1"/>
</dbReference>
<dbReference type="InterPro" id="IPR044607">
    <property type="entry name" value="RKD-like"/>
</dbReference>
<feature type="region of interest" description="Disordered" evidence="7">
    <location>
        <begin position="359"/>
        <end position="396"/>
    </location>
</feature>
<accession>E1ZDJ9</accession>
<dbReference type="AlphaFoldDB" id="E1ZDJ9"/>
<dbReference type="Pfam" id="PF02042">
    <property type="entry name" value="RWP-RK"/>
    <property type="match status" value="1"/>
</dbReference>
<evidence type="ECO:0000259" key="8">
    <source>
        <dbReference type="PROSITE" id="PS51519"/>
    </source>
</evidence>
<keyword evidence="6" id="KW-0539">Nucleus</keyword>
<dbReference type="GO" id="GO:0003700">
    <property type="term" value="F:DNA-binding transcription factor activity"/>
    <property type="evidence" value="ECO:0007669"/>
    <property type="project" value="InterPro"/>
</dbReference>
<evidence type="ECO:0000256" key="3">
    <source>
        <dbReference type="ARBA" id="ARBA00023054"/>
    </source>
</evidence>
<dbReference type="GO" id="GO:0003677">
    <property type="term" value="F:DNA binding"/>
    <property type="evidence" value="ECO:0007669"/>
    <property type="project" value="UniProtKB-KW"/>
</dbReference>
<feature type="compositionally biased region" description="Acidic residues" evidence="7">
    <location>
        <begin position="125"/>
        <end position="137"/>
    </location>
</feature>
<proteinExistence type="predicted"/>
<protein>
    <recommendedName>
        <fullName evidence="8">RWP-RK domain-containing protein</fullName>
    </recommendedName>
</protein>
<evidence type="ECO:0000256" key="1">
    <source>
        <dbReference type="ARBA" id="ARBA00004049"/>
    </source>
</evidence>
<organism evidence="10">
    <name type="scientific">Chlorella variabilis</name>
    <name type="common">Green alga</name>
    <dbReference type="NCBI Taxonomy" id="554065"/>
    <lineage>
        <taxon>Eukaryota</taxon>
        <taxon>Viridiplantae</taxon>
        <taxon>Chlorophyta</taxon>
        <taxon>core chlorophytes</taxon>
        <taxon>Trebouxiophyceae</taxon>
        <taxon>Chlorellales</taxon>
        <taxon>Chlorellaceae</taxon>
        <taxon>Chlorella clade</taxon>
        <taxon>Chlorella</taxon>
    </lineage>
</organism>
<dbReference type="RefSeq" id="XP_005848136.1">
    <property type="nucleotide sequence ID" value="XM_005848074.1"/>
</dbReference>
<dbReference type="Proteomes" id="UP000008141">
    <property type="component" value="Unassembled WGS sequence"/>
</dbReference>
<evidence type="ECO:0000256" key="2">
    <source>
        <dbReference type="ARBA" id="ARBA00023015"/>
    </source>
</evidence>
<evidence type="ECO:0000256" key="6">
    <source>
        <dbReference type="ARBA" id="ARBA00023242"/>
    </source>
</evidence>
<dbReference type="EMBL" id="GL433843">
    <property type="protein sequence ID" value="EFN56034.1"/>
    <property type="molecule type" value="Genomic_DNA"/>
</dbReference>
<feature type="region of interest" description="Disordered" evidence="7">
    <location>
        <begin position="1"/>
        <end position="38"/>
    </location>
</feature>
<sequence length="503" mass="52635">METRLDTREQHAAANHLADVKAAPSGTASPGPPLLRPEVKAQLELEDNLLFLLANIANDEGEGKEEGGTTGLGRLGEDASSSGGSSDTQSKLPAGDEQPAAGGRRQQRQAAAQQRLRLRQRAAMEEEEEEEVADGSDSDLGGAALSDSDAPLGEQQPRARAAAAGAAAAAAAAGEGEGEEEGEGARPAKRPKPSKPPAVLGPRKYVSSQITITILEQEGCFNMTQVDAARHLGFGSSTVLKKVMRRLGIKQWPYRKRTSAKKITHSLEEYMRKYGDPAKVDAVLERVRMELAVYEASPTGSIPLRPELAALRQRLYKLDNKVKHEFKRDAEAPLRQCVHSLVEKTWQELQPTWMSDLAQQQLPGGGEAPPLAHLPPMPLPAAAEAGAGREGEGGAEGGVSDATLMLAMLLAQGVTVPPAFLVPVGGAPAPAPAPAKGTGSEASAATQQQQQQPQQQPKVEQPAPATMTPEEAEAAAKARVAALAPDLPPPAAAAAPAPVPAQA</sequence>
<dbReference type="OrthoDB" id="514538at2759"/>